<dbReference type="AlphaFoldDB" id="A0A0F6SGP4"/>
<accession>A0A0F6SGP4</accession>
<keyword evidence="3" id="KW-1185">Reference proteome</keyword>
<evidence type="ECO:0000259" key="1">
    <source>
        <dbReference type="Pfam" id="PF02770"/>
    </source>
</evidence>
<gene>
    <name evidence="2" type="ORF">DB32_006198</name>
</gene>
<reference evidence="2 3" key="1">
    <citation type="submission" date="2015-03" db="EMBL/GenBank/DDBJ databases">
        <title>Genome assembly of Sandaracinus amylolyticus DSM 53668.</title>
        <authorList>
            <person name="Sharma G."/>
            <person name="Subramanian S."/>
        </authorList>
    </citation>
    <scope>NUCLEOTIDE SEQUENCE [LARGE SCALE GENOMIC DNA]</scope>
    <source>
        <strain evidence="2 3">DSM 53668</strain>
    </source>
</reference>
<name>A0A0F6SGP4_9BACT</name>
<protein>
    <submittedName>
        <fullName evidence="2">Acyl-CoA dehydrogenase</fullName>
    </submittedName>
</protein>
<dbReference type="STRING" id="927083.DB32_006198"/>
<dbReference type="Proteomes" id="UP000034883">
    <property type="component" value="Chromosome"/>
</dbReference>
<evidence type="ECO:0000313" key="2">
    <source>
        <dbReference type="EMBL" id="AKF09049.1"/>
    </source>
</evidence>
<proteinExistence type="predicted"/>
<dbReference type="SUPFAM" id="SSF56645">
    <property type="entry name" value="Acyl-CoA dehydrogenase NM domain-like"/>
    <property type="match status" value="1"/>
</dbReference>
<evidence type="ECO:0000313" key="3">
    <source>
        <dbReference type="Proteomes" id="UP000034883"/>
    </source>
</evidence>
<dbReference type="Gene3D" id="2.40.110.10">
    <property type="entry name" value="Butyryl-CoA Dehydrogenase, subunit A, domain 2"/>
    <property type="match status" value="1"/>
</dbReference>
<organism evidence="2 3">
    <name type="scientific">Sandaracinus amylolyticus</name>
    <dbReference type="NCBI Taxonomy" id="927083"/>
    <lineage>
        <taxon>Bacteria</taxon>
        <taxon>Pseudomonadati</taxon>
        <taxon>Myxococcota</taxon>
        <taxon>Polyangia</taxon>
        <taxon>Polyangiales</taxon>
        <taxon>Sandaracinaceae</taxon>
        <taxon>Sandaracinus</taxon>
    </lineage>
</organism>
<dbReference type="EMBL" id="CP011125">
    <property type="protein sequence ID" value="AKF09049.1"/>
    <property type="molecule type" value="Genomic_DNA"/>
</dbReference>
<dbReference type="InterPro" id="IPR006091">
    <property type="entry name" value="Acyl-CoA_Oxase/DH_mid-dom"/>
</dbReference>
<dbReference type="OrthoDB" id="4568976at2"/>
<dbReference type="RefSeq" id="WP_053236140.1">
    <property type="nucleotide sequence ID" value="NZ_CP011125.1"/>
</dbReference>
<sequence length="318" mass="34352">MLHEVMTRVLRPLDPPLAFERASDWWEDHLDATRYFERPVDRAIAGAARVDRLGFAFAGGYAAALRALVPDLPPDAPASLAATEQGGAHPRAIETTLTRDGDAWTLSGRKSWVTLGAPVEPGRTEGTILVIARLATKGERPELRMVRVAASAPGVTITPLGEMPFVPEIPHASLALENVRVSDADVLPGDGYDRYLKPFRTVEDLHVHAAALAWLLAIGARARWPHEVREPMLAAMLAARALTDADPSVPETHVAVGGVIATTRTAIEACEPCWSSVDEATRTRWARDRAIFGVAAKGRAQRLASAWARLEGEPIRGA</sequence>
<dbReference type="InterPro" id="IPR046373">
    <property type="entry name" value="Acyl-CoA_Oxase/DH_mid-dom_sf"/>
</dbReference>
<dbReference type="InterPro" id="IPR009100">
    <property type="entry name" value="AcylCoA_DH/oxidase_NM_dom_sf"/>
</dbReference>
<feature type="domain" description="Acyl-CoA oxidase/dehydrogenase middle" evidence="1">
    <location>
        <begin position="80"/>
        <end position="179"/>
    </location>
</feature>
<dbReference type="KEGG" id="samy:DB32_006198"/>
<dbReference type="Pfam" id="PF02770">
    <property type="entry name" value="Acyl-CoA_dh_M"/>
    <property type="match status" value="1"/>
</dbReference>
<dbReference type="GO" id="GO:0016627">
    <property type="term" value="F:oxidoreductase activity, acting on the CH-CH group of donors"/>
    <property type="evidence" value="ECO:0007669"/>
    <property type="project" value="InterPro"/>
</dbReference>